<dbReference type="KEGG" id="lal:AT746_05570"/>
<evidence type="ECO:0000313" key="11">
    <source>
        <dbReference type="EMBL" id="ALS97795.1"/>
    </source>
</evidence>
<keyword evidence="9 10" id="KW-0472">Membrane</keyword>
<comment type="cofactor">
    <cofactor evidence="10">
        <name>FMN</name>
        <dbReference type="ChEBI" id="CHEBI:58210"/>
    </cofactor>
</comment>
<evidence type="ECO:0000256" key="4">
    <source>
        <dbReference type="ARBA" id="ARBA00022643"/>
    </source>
</evidence>
<dbReference type="Pfam" id="PF03116">
    <property type="entry name" value="NQR2_RnfD_RnfE"/>
    <property type="match status" value="1"/>
</dbReference>
<organism evidence="11 12">
    <name type="scientific">Lacimicrobium alkaliphilum</name>
    <dbReference type="NCBI Taxonomy" id="1526571"/>
    <lineage>
        <taxon>Bacteria</taxon>
        <taxon>Pseudomonadati</taxon>
        <taxon>Pseudomonadota</taxon>
        <taxon>Gammaproteobacteria</taxon>
        <taxon>Alteromonadales</taxon>
        <taxon>Alteromonadaceae</taxon>
        <taxon>Lacimicrobium</taxon>
    </lineage>
</organism>
<evidence type="ECO:0000256" key="6">
    <source>
        <dbReference type="ARBA" id="ARBA00022967"/>
    </source>
</evidence>
<dbReference type="STRING" id="1526571.AT746_05570"/>
<keyword evidence="10" id="KW-1003">Cell membrane</keyword>
<evidence type="ECO:0000256" key="9">
    <source>
        <dbReference type="ARBA" id="ARBA00023136"/>
    </source>
</evidence>
<dbReference type="AlphaFoldDB" id="A0A0U2Z4F3"/>
<dbReference type="NCBIfam" id="TIGR01946">
    <property type="entry name" value="rnfD"/>
    <property type="match status" value="1"/>
</dbReference>
<comment type="subcellular location">
    <subcellularLocation>
        <location evidence="10">Cell inner membrane</location>
        <topology evidence="10">Multi-pass membrane protein</topology>
    </subcellularLocation>
</comment>
<dbReference type="PANTHER" id="PTHR30578">
    <property type="entry name" value="ELECTRON TRANSPORT COMPLEX PROTEIN RNFD"/>
    <property type="match status" value="1"/>
</dbReference>
<evidence type="ECO:0000313" key="12">
    <source>
        <dbReference type="Proteomes" id="UP000068447"/>
    </source>
</evidence>
<keyword evidence="10" id="KW-0997">Cell inner membrane</keyword>
<comment type="similarity">
    <text evidence="10">Belongs to the NqrB/RnfD family.</text>
</comment>
<dbReference type="NCBIfam" id="NF002011">
    <property type="entry name" value="PRK00816.1"/>
    <property type="match status" value="1"/>
</dbReference>
<keyword evidence="1 10" id="KW-0813">Transport</keyword>
<evidence type="ECO:0000256" key="3">
    <source>
        <dbReference type="ARBA" id="ARBA00022630"/>
    </source>
</evidence>
<feature type="transmembrane region" description="Helical" evidence="10">
    <location>
        <begin position="322"/>
        <end position="340"/>
    </location>
</feature>
<dbReference type="PANTHER" id="PTHR30578:SF0">
    <property type="entry name" value="ION-TRANSLOCATING OXIDOREDUCTASE COMPLEX SUBUNIT D"/>
    <property type="match status" value="1"/>
</dbReference>
<reference evidence="11 12" key="1">
    <citation type="submission" date="2015-12" db="EMBL/GenBank/DDBJ databases">
        <title>Complete genome of Lacimicrobium alkaliphilum KCTC 32984.</title>
        <authorList>
            <person name="Kim S.-G."/>
            <person name="Lee Y.-J."/>
        </authorList>
    </citation>
    <scope>NUCLEOTIDE SEQUENCE [LARGE SCALE GENOMIC DNA]</scope>
    <source>
        <strain evidence="11 12">YelD216</strain>
    </source>
</reference>
<feature type="modified residue" description="FMN phosphoryl threonine" evidence="10">
    <location>
        <position position="187"/>
    </location>
</feature>
<evidence type="ECO:0000256" key="10">
    <source>
        <dbReference type="HAMAP-Rule" id="MF_00462"/>
    </source>
</evidence>
<feature type="transmembrane region" description="Helical" evidence="10">
    <location>
        <begin position="217"/>
        <end position="234"/>
    </location>
</feature>
<dbReference type="GO" id="GO:0055085">
    <property type="term" value="P:transmembrane transport"/>
    <property type="evidence" value="ECO:0007669"/>
    <property type="project" value="InterPro"/>
</dbReference>
<dbReference type="OrthoDB" id="9776359at2"/>
<gene>
    <name evidence="10" type="primary">rnfD</name>
    <name evidence="11" type="ORF">AT746_05570</name>
</gene>
<keyword evidence="12" id="KW-1185">Reference proteome</keyword>
<dbReference type="EC" id="7.-.-.-" evidence="10"/>
<dbReference type="InterPro" id="IPR011303">
    <property type="entry name" value="RnfD_bac"/>
</dbReference>
<evidence type="ECO:0000256" key="1">
    <source>
        <dbReference type="ARBA" id="ARBA00022448"/>
    </source>
</evidence>
<comment type="function">
    <text evidence="10">Part of a membrane-bound complex that couples electron transfer with translocation of ions across the membrane.</text>
</comment>
<dbReference type="HAMAP" id="MF_00462">
    <property type="entry name" value="RsxD_RnfD"/>
    <property type="match status" value="1"/>
</dbReference>
<protein>
    <recommendedName>
        <fullName evidence="10">Ion-translocating oxidoreductase complex subunit D</fullName>
        <ecNumber evidence="10">7.-.-.-</ecNumber>
    </recommendedName>
    <alternativeName>
        <fullName evidence="10">Rnf electron transport complex subunit D</fullName>
    </alternativeName>
</protein>
<accession>A0A0U2Z4F3</accession>
<dbReference type="EMBL" id="CP013650">
    <property type="protein sequence ID" value="ALS97795.1"/>
    <property type="molecule type" value="Genomic_DNA"/>
</dbReference>
<keyword evidence="6 10" id="KW-1278">Translocase</keyword>
<comment type="subunit">
    <text evidence="10">The complex is composed of six subunits: RnfA, RnfB, RnfC, RnfD, RnfE and RnfG.</text>
</comment>
<keyword evidence="2 10" id="KW-0597">Phosphoprotein</keyword>
<feature type="transmembrane region" description="Helical" evidence="10">
    <location>
        <begin position="298"/>
        <end position="316"/>
    </location>
</feature>
<feature type="transmembrane region" description="Helical" evidence="10">
    <location>
        <begin position="44"/>
        <end position="65"/>
    </location>
</feature>
<keyword evidence="7 10" id="KW-0249">Electron transport</keyword>
<proteinExistence type="inferred from homology"/>
<evidence type="ECO:0000256" key="8">
    <source>
        <dbReference type="ARBA" id="ARBA00022989"/>
    </source>
</evidence>
<evidence type="ECO:0000256" key="5">
    <source>
        <dbReference type="ARBA" id="ARBA00022692"/>
    </source>
</evidence>
<evidence type="ECO:0000256" key="2">
    <source>
        <dbReference type="ARBA" id="ARBA00022553"/>
    </source>
</evidence>
<sequence length="358" mass="39052">MNTAVTSSPHQYHQRSTAQLMRLVCYATLPGFAAQLWFFGWGTLIQFAIAAVVALGTEALILEIRKKDFEKALSDCSALLTALLLALCLPPLAEWWVVAIGAFFAIAIVKQLYGGLGFNLFNPAMAAYIALLVSFPVAMTAWLPPQELAARGYDFLDACYLIFTGFTAEGYSLNQVRSLADGYTMATPLDSVKTDLGMGLTYTEALDKPEFSNGLGAGWYWINLAYLAGGLFLLKVRAIKWHIPLSMLGAMALISGILHISNSDLFASPLFHLLSGGTMLGAFFIATDPVSASTTNKGRLIFGAFIGVWIIIIRTWGGYPDAIAFAVVLMNMAVPLIDYYTRPRTYGHSRARQKVKKS</sequence>
<feature type="transmembrane region" description="Helical" evidence="10">
    <location>
        <begin position="241"/>
        <end position="260"/>
    </location>
</feature>
<dbReference type="GO" id="GO:0005886">
    <property type="term" value="C:plasma membrane"/>
    <property type="evidence" value="ECO:0007669"/>
    <property type="project" value="UniProtKB-SubCell"/>
</dbReference>
<keyword evidence="4 10" id="KW-0288">FMN</keyword>
<name>A0A0U2Z4F3_9ALTE</name>
<feature type="transmembrane region" description="Helical" evidence="10">
    <location>
        <begin position="125"/>
        <end position="143"/>
    </location>
</feature>
<dbReference type="GO" id="GO:0022900">
    <property type="term" value="P:electron transport chain"/>
    <property type="evidence" value="ECO:0007669"/>
    <property type="project" value="UniProtKB-UniRule"/>
</dbReference>
<dbReference type="Proteomes" id="UP000068447">
    <property type="component" value="Chromosome"/>
</dbReference>
<keyword evidence="5 10" id="KW-0812">Transmembrane</keyword>
<feature type="transmembrane region" description="Helical" evidence="10">
    <location>
        <begin position="20"/>
        <end position="38"/>
    </location>
</feature>
<dbReference type="RefSeq" id="WP_062477610.1">
    <property type="nucleotide sequence ID" value="NZ_CP013650.1"/>
</dbReference>
<keyword evidence="8 10" id="KW-1133">Transmembrane helix</keyword>
<dbReference type="InterPro" id="IPR004338">
    <property type="entry name" value="NqrB/RnfD"/>
</dbReference>
<feature type="transmembrane region" description="Helical" evidence="10">
    <location>
        <begin position="266"/>
        <end position="286"/>
    </location>
</feature>
<evidence type="ECO:0000256" key="7">
    <source>
        <dbReference type="ARBA" id="ARBA00022982"/>
    </source>
</evidence>
<keyword evidence="3 10" id="KW-0285">Flavoprotein</keyword>